<proteinExistence type="predicted"/>
<gene>
    <name evidence="1" type="ORF">ALQ05_101557</name>
</gene>
<evidence type="ECO:0000313" key="1">
    <source>
        <dbReference type="EMBL" id="RMQ38223.1"/>
    </source>
</evidence>
<dbReference type="AlphaFoldDB" id="A0A3M4L9S8"/>
<comment type="caution">
    <text evidence="1">The sequence shown here is derived from an EMBL/GenBank/DDBJ whole genome shotgun (WGS) entry which is preliminary data.</text>
</comment>
<reference evidence="1 2" key="1">
    <citation type="submission" date="2018-08" db="EMBL/GenBank/DDBJ databases">
        <title>Recombination of ecologically and evolutionarily significant loci maintains genetic cohesion in the Pseudomonas syringae species complex.</title>
        <authorList>
            <person name="Dillon M."/>
            <person name="Thakur S."/>
            <person name="Almeida R.N.D."/>
            <person name="Weir B.S."/>
            <person name="Guttman D.S."/>
        </authorList>
    </citation>
    <scope>NUCLEOTIDE SEQUENCE [LARGE SCALE GENOMIC DNA]</scope>
    <source>
        <strain evidence="1 2">ICMP 535</strain>
    </source>
</reference>
<name>A0A3M4L9S8_PSEA0</name>
<dbReference type="EMBL" id="RBRD01000121">
    <property type="protein sequence ID" value="RMQ38223.1"/>
    <property type="molecule type" value="Genomic_DNA"/>
</dbReference>
<accession>A0A3M4L9S8</accession>
<organism evidence="1 2">
    <name type="scientific">Pseudomonas amygdali pv. mori</name>
    <dbReference type="NCBI Taxonomy" id="34065"/>
    <lineage>
        <taxon>Bacteria</taxon>
        <taxon>Pseudomonadati</taxon>
        <taxon>Pseudomonadota</taxon>
        <taxon>Gammaproteobacteria</taxon>
        <taxon>Pseudomonadales</taxon>
        <taxon>Pseudomonadaceae</taxon>
        <taxon>Pseudomonas</taxon>
        <taxon>Pseudomonas amygdali</taxon>
    </lineage>
</organism>
<evidence type="ECO:0000313" key="2">
    <source>
        <dbReference type="Proteomes" id="UP000279553"/>
    </source>
</evidence>
<protein>
    <submittedName>
        <fullName evidence="1">Uncharacterized protein</fullName>
    </submittedName>
</protein>
<dbReference type="Proteomes" id="UP000279553">
    <property type="component" value="Unassembled WGS sequence"/>
</dbReference>
<sequence>MTQGHLHAANCTFTAWRNHVIAVGCSTVADDFGIDFSAACQSVFQLFDNDHAAATGNDETVTLGVVSAGGFFRRLVVLSGQCAHCIEQERLAPVLFFAATGKDDVLFAQLDLLDSVADAVSTGGAGGRNGVVHALDLERRGQTGRNGAAHGPRDTVRTDALDAFFAQGIQRFHLVQGRCAAAASDQAGTHVGNLFLGKTRISDCVFHRQVGISCRMTDEAKDLAIDQFFQIQVDGAGNLAAQTHFGIFRVEADARAVSTQVSGDGLFVIAQAGNNTQTSDNDAAHASTLRNFQWK</sequence>